<comment type="caution">
    <text evidence="3">The sequence shown here is derived from an EMBL/GenBank/DDBJ whole genome shotgun (WGS) entry which is preliminary data.</text>
</comment>
<feature type="transmembrane region" description="Helical" evidence="1">
    <location>
        <begin position="46"/>
        <end position="66"/>
    </location>
</feature>
<feature type="domain" description="TRAP C4-dicarboxylate transport system permease DctM subunit" evidence="2">
    <location>
        <begin position="8"/>
        <end position="66"/>
    </location>
</feature>
<keyword evidence="1" id="KW-1133">Transmembrane helix</keyword>
<organism evidence="3 4">
    <name type="scientific">Salibacterium salarium</name>
    <dbReference type="NCBI Taxonomy" id="284579"/>
    <lineage>
        <taxon>Bacteria</taxon>
        <taxon>Bacillati</taxon>
        <taxon>Bacillota</taxon>
        <taxon>Bacilli</taxon>
        <taxon>Bacillales</taxon>
        <taxon>Bacillaceae</taxon>
    </lineage>
</organism>
<dbReference type="Pfam" id="PF06808">
    <property type="entry name" value="DctM"/>
    <property type="match status" value="1"/>
</dbReference>
<dbReference type="Proteomes" id="UP000275076">
    <property type="component" value="Unassembled WGS sequence"/>
</dbReference>
<dbReference type="AlphaFoldDB" id="A0A428MVG7"/>
<evidence type="ECO:0000259" key="2">
    <source>
        <dbReference type="Pfam" id="PF06808"/>
    </source>
</evidence>
<keyword evidence="4" id="KW-1185">Reference proteome</keyword>
<gene>
    <name evidence="3" type="ORF">D7Z54_27805</name>
</gene>
<keyword evidence="1" id="KW-0472">Membrane</keyword>
<evidence type="ECO:0000256" key="1">
    <source>
        <dbReference type="SAM" id="Phobius"/>
    </source>
</evidence>
<dbReference type="EMBL" id="RBVX01000043">
    <property type="protein sequence ID" value="RSL30094.1"/>
    <property type="molecule type" value="Genomic_DNA"/>
</dbReference>
<accession>A0A428MVG7</accession>
<name>A0A428MVG7_9BACI</name>
<reference evidence="3 4" key="1">
    <citation type="submission" date="2018-10" db="EMBL/GenBank/DDBJ databases">
        <title>Draft genome sequence of Bacillus salarius IM0101, isolated from a hypersaline soil in Inner Mongolia, China.</title>
        <authorList>
            <person name="Yamprayoonswat W."/>
            <person name="Boonvisut S."/>
            <person name="Jumpathong W."/>
            <person name="Sittihan S."/>
            <person name="Ruangsuj P."/>
            <person name="Wanthongcharoen S."/>
            <person name="Thongpramul N."/>
            <person name="Pimmason S."/>
            <person name="Yu B."/>
            <person name="Yasawong M."/>
        </authorList>
    </citation>
    <scope>NUCLEOTIDE SEQUENCE [LARGE SCALE GENOMIC DNA]</scope>
    <source>
        <strain evidence="3 4">IM0101</strain>
    </source>
</reference>
<evidence type="ECO:0000313" key="4">
    <source>
        <dbReference type="Proteomes" id="UP000275076"/>
    </source>
</evidence>
<dbReference type="InterPro" id="IPR010656">
    <property type="entry name" value="DctM"/>
</dbReference>
<evidence type="ECO:0000313" key="3">
    <source>
        <dbReference type="EMBL" id="RSL30094.1"/>
    </source>
</evidence>
<proteinExistence type="predicted"/>
<keyword evidence="1" id="KW-0812">Transmembrane</keyword>
<feature type="transmembrane region" description="Helical" evidence="1">
    <location>
        <begin position="6"/>
        <end position="34"/>
    </location>
</feature>
<protein>
    <submittedName>
        <fullName evidence="3">TRAP transporter large permease subunit</fullName>
    </submittedName>
</protein>
<sequence length="68" mass="7277">MILIGIVSIFFICLLLGVPVVLSLVLASSIPILLDPLVSLTQMSTIMLESIQSFTLLAIPLFIFAADS</sequence>